<evidence type="ECO:0000313" key="2">
    <source>
        <dbReference type="Proteomes" id="UP000276980"/>
    </source>
</evidence>
<reference evidence="1 2" key="1">
    <citation type="submission" date="2017-06" db="EMBL/GenBank/DDBJ databases">
        <title>Complete Genome Sequence of the Carbazole-Degrading Bacterium Acinetobacter johnsonii IC001.</title>
        <authorList>
            <person name="Vejarano F."/>
            <person name="Suzuki-Minakuchi C."/>
            <person name="Ohtsubo Y."/>
            <person name="Tsuda M."/>
            <person name="Okada K."/>
            <person name="Nojiri H."/>
        </authorList>
    </citation>
    <scope>NUCLEOTIDE SEQUENCE [LARGE SCALE GENOMIC DNA]</scope>
    <source>
        <strain evidence="1 2">IC001</strain>
    </source>
</reference>
<dbReference type="EMBL" id="CP022298">
    <property type="protein sequence ID" value="AZN62865.1"/>
    <property type="molecule type" value="Genomic_DNA"/>
</dbReference>
<dbReference type="Proteomes" id="UP000276980">
    <property type="component" value="Chromosome"/>
</dbReference>
<name>A0A3S9AGT9_ACIJO</name>
<evidence type="ECO:0000313" key="1">
    <source>
        <dbReference type="EMBL" id="AZN62865.1"/>
    </source>
</evidence>
<accession>A0A3S9AGT9</accession>
<protein>
    <submittedName>
        <fullName evidence="1">Uncharacterized protein</fullName>
    </submittedName>
</protein>
<sequence>MFVHNGAKFEIKTISEANLIDNIDLIVAIKFNGKLLGFYHSHSEAVMEFKYQNKAELEDCLYDIAKSEIKSKFFEMVIVK</sequence>
<organism evidence="1 2">
    <name type="scientific">Acinetobacter johnsonii</name>
    <dbReference type="NCBI Taxonomy" id="40214"/>
    <lineage>
        <taxon>Bacteria</taxon>
        <taxon>Pseudomonadati</taxon>
        <taxon>Pseudomonadota</taxon>
        <taxon>Gammaproteobacteria</taxon>
        <taxon>Moraxellales</taxon>
        <taxon>Moraxellaceae</taxon>
        <taxon>Acinetobacter</taxon>
    </lineage>
</organism>
<gene>
    <name evidence="1" type="ORF">CFH90_01945</name>
</gene>
<dbReference type="AlphaFoldDB" id="A0A3S9AGT9"/>
<proteinExistence type="predicted"/>